<comment type="catalytic activity">
    <reaction evidence="6 7">
        <text>L-glutamyl-tRNA(Gln) + L-glutamine + ATP + H2O = L-glutaminyl-tRNA(Gln) + L-glutamate + ADP + phosphate + H(+)</text>
        <dbReference type="Rhea" id="RHEA:17521"/>
        <dbReference type="Rhea" id="RHEA-COMP:9681"/>
        <dbReference type="Rhea" id="RHEA-COMP:9684"/>
        <dbReference type="ChEBI" id="CHEBI:15377"/>
        <dbReference type="ChEBI" id="CHEBI:15378"/>
        <dbReference type="ChEBI" id="CHEBI:29985"/>
        <dbReference type="ChEBI" id="CHEBI:30616"/>
        <dbReference type="ChEBI" id="CHEBI:43474"/>
        <dbReference type="ChEBI" id="CHEBI:58359"/>
        <dbReference type="ChEBI" id="CHEBI:78520"/>
        <dbReference type="ChEBI" id="CHEBI:78521"/>
        <dbReference type="ChEBI" id="CHEBI:456216"/>
        <dbReference type="EC" id="6.3.5.7"/>
    </reaction>
</comment>
<gene>
    <name evidence="7" type="primary">gatA</name>
    <name evidence="10" type="ORF">OLPFPJCK_00031</name>
</gene>
<evidence type="ECO:0000256" key="3">
    <source>
        <dbReference type="ARBA" id="ARBA00022741"/>
    </source>
</evidence>
<comment type="function">
    <text evidence="7">Allows the formation of correctly charged Gln-tRNA(Gln) through the transamidation of misacylated Glu-tRNA(Gln) in organisms which lack glutaminyl-tRNA synthetase. The reaction takes place in the presence of glutamine and ATP through an activated gamma-phospho-Glu-tRNA(Gln).</text>
</comment>
<sequence length="478" mass="51948">MKKDLPTAIEVVEGIKNGSLSCEDLLSKIYERIERSKLNCYITLNKDAALEKAVEVDKRRNEGEYGRKKLLGVPIAIKDSITTKGIQTTCASNILTGYVPPYDAMVIEALKQEGAIIIGKTNMDEFCMGTSTETSYYGPTRNPHDPSRVPGGSSGGSAAAVAAGEAVIALGSDTGGSIRCPASFCGIVGLKPTYGFVSRYGLIAYANSLEQIGPMASTVADTALLLEVISAKDERDSTQVKLNNNASTNYRCSWLNDKRSDTVKGMKIGVPKEFIEGVSPEVGKAVWDSVHKFEELGATYEEISMQNLKYALASYYILAMSEASSNLARFDGLRYGLRSGKDEDWHSTFSRIRGEGFGEEVKRRIILGTYALSAGYYGKYYLKALKVRTLIKNEFEDALKTHDILAMPTMPFVAFELGERIKDPLSLYLADVNTVSVNLAGVPSISIPCGSSNELPIGLQLVGKYFDEDVILKAALSV</sequence>
<evidence type="ECO:0000313" key="10">
    <source>
        <dbReference type="EMBL" id="QNO55445.1"/>
    </source>
</evidence>
<dbReference type="AlphaFoldDB" id="A0A7G9Z5B1"/>
<dbReference type="Gene3D" id="3.90.1300.10">
    <property type="entry name" value="Amidase signature (AS) domain"/>
    <property type="match status" value="1"/>
</dbReference>
<evidence type="ECO:0000256" key="6">
    <source>
        <dbReference type="ARBA" id="ARBA00047407"/>
    </source>
</evidence>
<accession>A0A7G9Z5B1</accession>
<keyword evidence="2 7" id="KW-0436">Ligase</keyword>
<protein>
    <recommendedName>
        <fullName evidence="7">Glutamyl-tRNA(Gln) amidotransferase subunit A</fullName>
        <shortName evidence="7">Glu-ADT subunit A</shortName>
        <ecNumber evidence="7">6.3.5.7</ecNumber>
    </recommendedName>
</protein>
<feature type="region of interest" description="Disordered" evidence="8">
    <location>
        <begin position="137"/>
        <end position="156"/>
    </location>
</feature>
<dbReference type="GO" id="GO:0005524">
    <property type="term" value="F:ATP binding"/>
    <property type="evidence" value="ECO:0007669"/>
    <property type="project" value="UniProtKB-KW"/>
</dbReference>
<evidence type="ECO:0000256" key="5">
    <source>
        <dbReference type="ARBA" id="ARBA00022917"/>
    </source>
</evidence>
<evidence type="ECO:0000256" key="1">
    <source>
        <dbReference type="ARBA" id="ARBA00008069"/>
    </source>
</evidence>
<feature type="domain" description="Amidase" evidence="9">
    <location>
        <begin position="25"/>
        <end position="472"/>
    </location>
</feature>
<evidence type="ECO:0000256" key="2">
    <source>
        <dbReference type="ARBA" id="ARBA00022598"/>
    </source>
</evidence>
<organism evidence="10">
    <name type="scientific">Candidatus Methanophaga sp. ANME-1 ERB7</name>
    <dbReference type="NCBI Taxonomy" id="2759913"/>
    <lineage>
        <taxon>Archaea</taxon>
        <taxon>Methanobacteriati</taxon>
        <taxon>Methanobacteriota</taxon>
        <taxon>Stenosarchaea group</taxon>
        <taxon>Methanomicrobia</taxon>
        <taxon>Candidatus Methanophagales</taxon>
        <taxon>Candidatus Methanophagaceae</taxon>
        <taxon>Candidatus Methanophaga</taxon>
    </lineage>
</organism>
<comment type="subunit">
    <text evidence="7">Heterotrimer of A, B and C subunits.</text>
</comment>
<feature type="active site" description="Acyl-ester intermediate" evidence="7">
    <location>
        <position position="177"/>
    </location>
</feature>
<dbReference type="EC" id="6.3.5.7" evidence="7"/>
<dbReference type="NCBIfam" id="TIGR00132">
    <property type="entry name" value="gatA"/>
    <property type="match status" value="1"/>
</dbReference>
<evidence type="ECO:0000256" key="4">
    <source>
        <dbReference type="ARBA" id="ARBA00022840"/>
    </source>
</evidence>
<dbReference type="PANTHER" id="PTHR11895:SF7">
    <property type="entry name" value="GLUTAMYL-TRNA(GLN) AMIDOTRANSFERASE SUBUNIT A, MITOCHONDRIAL"/>
    <property type="match status" value="1"/>
</dbReference>
<evidence type="ECO:0000256" key="7">
    <source>
        <dbReference type="HAMAP-Rule" id="MF_00120"/>
    </source>
</evidence>
<feature type="active site" description="Charge relay system" evidence="7">
    <location>
        <position position="153"/>
    </location>
</feature>
<keyword evidence="10" id="KW-0378">Hydrolase</keyword>
<dbReference type="GO" id="GO:0016787">
    <property type="term" value="F:hydrolase activity"/>
    <property type="evidence" value="ECO:0007669"/>
    <property type="project" value="UniProtKB-KW"/>
</dbReference>
<dbReference type="Pfam" id="PF01425">
    <property type="entry name" value="Amidase"/>
    <property type="match status" value="1"/>
</dbReference>
<dbReference type="EMBL" id="MT631614">
    <property type="protein sequence ID" value="QNO55445.1"/>
    <property type="molecule type" value="Genomic_DNA"/>
</dbReference>
<dbReference type="GO" id="GO:0050567">
    <property type="term" value="F:glutaminyl-tRNA synthase (glutamine-hydrolyzing) activity"/>
    <property type="evidence" value="ECO:0007669"/>
    <property type="project" value="UniProtKB-UniRule"/>
</dbReference>
<dbReference type="InterPro" id="IPR020556">
    <property type="entry name" value="Amidase_CS"/>
</dbReference>
<dbReference type="InterPro" id="IPR036928">
    <property type="entry name" value="AS_sf"/>
</dbReference>
<keyword evidence="4 7" id="KW-0067">ATP-binding</keyword>
<dbReference type="GO" id="GO:0030956">
    <property type="term" value="C:glutamyl-tRNA(Gln) amidotransferase complex"/>
    <property type="evidence" value="ECO:0007669"/>
    <property type="project" value="InterPro"/>
</dbReference>
<evidence type="ECO:0000256" key="8">
    <source>
        <dbReference type="SAM" id="MobiDB-lite"/>
    </source>
</evidence>
<keyword evidence="5 7" id="KW-0648">Protein biosynthesis</keyword>
<feature type="active site" description="Charge relay system" evidence="7">
    <location>
        <position position="78"/>
    </location>
</feature>
<dbReference type="HAMAP" id="MF_00120">
    <property type="entry name" value="GatA"/>
    <property type="match status" value="1"/>
</dbReference>
<comment type="similarity">
    <text evidence="1 7">Belongs to the amidase family. GatA subfamily.</text>
</comment>
<reference evidence="10" key="1">
    <citation type="submission" date="2020-06" db="EMBL/GenBank/DDBJ databases">
        <title>Unique genomic features of the anaerobic methanotrophic archaea.</title>
        <authorList>
            <person name="Chadwick G.L."/>
            <person name="Skennerton C.T."/>
            <person name="Laso-Perez R."/>
            <person name="Leu A.O."/>
            <person name="Speth D.R."/>
            <person name="Yu H."/>
            <person name="Morgan-Lang C."/>
            <person name="Hatzenpichler R."/>
            <person name="Goudeau D."/>
            <person name="Malmstrom R."/>
            <person name="Brazelton W.J."/>
            <person name="Woyke T."/>
            <person name="Hallam S.J."/>
            <person name="Tyson G.W."/>
            <person name="Wegener G."/>
            <person name="Boetius A."/>
            <person name="Orphan V."/>
        </authorList>
    </citation>
    <scope>NUCLEOTIDE SEQUENCE</scope>
</reference>
<keyword evidence="3 7" id="KW-0547">Nucleotide-binding</keyword>
<dbReference type="PROSITE" id="PS00571">
    <property type="entry name" value="AMIDASES"/>
    <property type="match status" value="1"/>
</dbReference>
<dbReference type="InterPro" id="IPR004412">
    <property type="entry name" value="GatA"/>
</dbReference>
<dbReference type="GO" id="GO:0006412">
    <property type="term" value="P:translation"/>
    <property type="evidence" value="ECO:0007669"/>
    <property type="project" value="UniProtKB-UniRule"/>
</dbReference>
<name>A0A7G9Z5B1_9EURY</name>
<dbReference type="SUPFAM" id="SSF75304">
    <property type="entry name" value="Amidase signature (AS) enzymes"/>
    <property type="match status" value="1"/>
</dbReference>
<dbReference type="PANTHER" id="PTHR11895">
    <property type="entry name" value="TRANSAMIDASE"/>
    <property type="match status" value="1"/>
</dbReference>
<proteinExistence type="inferred from homology"/>
<evidence type="ECO:0000259" key="9">
    <source>
        <dbReference type="Pfam" id="PF01425"/>
    </source>
</evidence>
<dbReference type="InterPro" id="IPR023631">
    <property type="entry name" value="Amidase_dom"/>
</dbReference>
<dbReference type="InterPro" id="IPR000120">
    <property type="entry name" value="Amidase"/>
</dbReference>